<name>E6N5M7_CALS0</name>
<keyword evidence="1" id="KW-0963">Cytoplasm</keyword>
<dbReference type="EC" id="2.7.1.23" evidence="2"/>
<keyword evidence="2" id="KW-0808">Transferase</keyword>
<dbReference type="EMBL" id="AP011841">
    <property type="protein sequence ID" value="BAJ47596.1"/>
    <property type="molecule type" value="Genomic_DNA"/>
</dbReference>
<proteinExistence type="predicted"/>
<evidence type="ECO:0000313" key="2">
    <source>
        <dbReference type="EMBL" id="BAJ47596.1"/>
    </source>
</evidence>
<protein>
    <submittedName>
        <fullName evidence="2">NAD+ kinase</fullName>
        <ecNumber evidence="2">2.7.1.23</ecNumber>
    </submittedName>
</protein>
<gene>
    <name evidence="2" type="ORF">HGMM_F52E01C41</name>
</gene>
<dbReference type="PANTHER" id="PTHR20275">
    <property type="entry name" value="NAD KINASE"/>
    <property type="match status" value="1"/>
</dbReference>
<dbReference type="PANTHER" id="PTHR20275:SF43">
    <property type="entry name" value="BIFUNCTIONAL NADP PHOSPHATASE_NAD KINASE"/>
    <property type="match status" value="1"/>
</dbReference>
<evidence type="ECO:0000256" key="1">
    <source>
        <dbReference type="ARBA" id="ARBA00022490"/>
    </source>
</evidence>
<reference evidence="2 3" key="2">
    <citation type="journal article" date="2011" name="Nucleic Acids Res.">
        <title>Insights into the evolution of Archaea and eukaryotic protein modifier systems revealed by the genome of a novel archaeal group.</title>
        <authorList>
            <person name="Nunoura T."/>
            <person name="Takaki Y."/>
            <person name="Kakuta J."/>
            <person name="Nishi S."/>
            <person name="Sugahara J."/>
            <person name="Kazama H."/>
            <person name="Chee G."/>
            <person name="Hattori M."/>
            <person name="Kanai A."/>
            <person name="Atomi H."/>
            <person name="Takai K."/>
            <person name="Takami H."/>
        </authorList>
    </citation>
    <scope>NUCLEOTIDE SEQUENCE [LARGE SCALE GENOMIC DNA]</scope>
</reference>
<dbReference type="Pfam" id="PF01513">
    <property type="entry name" value="NAD_kinase"/>
    <property type="match status" value="1"/>
</dbReference>
<dbReference type="Proteomes" id="UP000008120">
    <property type="component" value="Chromosome"/>
</dbReference>
<dbReference type="AlphaFoldDB" id="E6N5M7"/>
<dbReference type="InterPro" id="IPR016064">
    <property type="entry name" value="NAD/diacylglycerol_kinase_sf"/>
</dbReference>
<accession>E6N5M7</accession>
<dbReference type="InterPro" id="IPR002504">
    <property type="entry name" value="NADK"/>
</dbReference>
<dbReference type="InterPro" id="IPR017438">
    <property type="entry name" value="ATP-NAD_kinase_N"/>
</dbReference>
<feature type="non-terminal residue" evidence="2">
    <location>
        <position position="155"/>
    </location>
</feature>
<sequence>MPRLLIEKRGFQSRGAHRPYRVSGGIAFLATFLSHGRGMASLTVVYAGKRPDAVAAAEKLREILPKHFEKWRVLSLSEFEQISQSPVDDVLMILGGDGTVLRATRHIKSPNVRVVGVNFGRAGFLCVIEPEELETAVKKLAAEDYHVEEIMRLSL</sequence>
<dbReference type="SUPFAM" id="SSF111331">
    <property type="entry name" value="NAD kinase/diacylglycerol kinase-like"/>
    <property type="match status" value="1"/>
</dbReference>
<evidence type="ECO:0000313" key="3">
    <source>
        <dbReference type="Proteomes" id="UP000008120"/>
    </source>
</evidence>
<dbReference type="GO" id="GO:0003951">
    <property type="term" value="F:NAD+ kinase activity"/>
    <property type="evidence" value="ECO:0007669"/>
    <property type="project" value="UniProtKB-EC"/>
</dbReference>
<dbReference type="GO" id="GO:0006741">
    <property type="term" value="P:NADP+ biosynthetic process"/>
    <property type="evidence" value="ECO:0007669"/>
    <property type="project" value="InterPro"/>
</dbReference>
<organism evidence="2 3">
    <name type="scientific">Caldiarchaeum subterraneum</name>
    <dbReference type="NCBI Taxonomy" id="311458"/>
    <lineage>
        <taxon>Archaea</taxon>
        <taxon>Nitrososphaerota</taxon>
        <taxon>Candidatus Caldarchaeales</taxon>
        <taxon>Candidatus Caldarchaeaceae</taxon>
        <taxon>Candidatus Caldarchaeum</taxon>
    </lineage>
</organism>
<reference evidence="2 3" key="1">
    <citation type="journal article" date="2005" name="Environ. Microbiol.">
        <title>Genetic and functional properties of uncultivated thermophilic crenarchaeotes from a subsurface gold mine as revealed by analysis of genome fragments.</title>
        <authorList>
            <person name="Nunoura T."/>
            <person name="Hirayama H."/>
            <person name="Takami H."/>
            <person name="Oida H."/>
            <person name="Nishi S."/>
            <person name="Shimamura S."/>
            <person name="Suzuki Y."/>
            <person name="Inagaki F."/>
            <person name="Takai K."/>
            <person name="Nealson K.H."/>
            <person name="Horikoshi K."/>
        </authorList>
    </citation>
    <scope>NUCLEOTIDE SEQUENCE [LARGE SCALE GENOMIC DNA]</scope>
</reference>
<dbReference type="Gene3D" id="3.40.50.10330">
    <property type="entry name" value="Probable inorganic polyphosphate/atp-NAD kinase, domain 1"/>
    <property type="match status" value="1"/>
</dbReference>
<keyword evidence="2" id="KW-0418">Kinase</keyword>